<evidence type="ECO:0000313" key="6">
    <source>
        <dbReference type="EMBL" id="SVA35731.1"/>
    </source>
</evidence>
<dbReference type="GO" id="GO:0005886">
    <property type="term" value="C:plasma membrane"/>
    <property type="evidence" value="ECO:0007669"/>
    <property type="project" value="UniProtKB-SubCell"/>
</dbReference>
<proteinExistence type="predicted"/>
<dbReference type="AlphaFoldDB" id="A0A381V6V2"/>
<protein>
    <recommendedName>
        <fullName evidence="7">MotA/TolQ/ExbB proton channel domain-containing protein</fullName>
    </recommendedName>
</protein>
<dbReference type="GO" id="GO:0022857">
    <property type="term" value="F:transmembrane transporter activity"/>
    <property type="evidence" value="ECO:0007669"/>
    <property type="project" value="InterPro"/>
</dbReference>
<dbReference type="EMBL" id="UINC01007934">
    <property type="protein sequence ID" value="SVA35731.1"/>
    <property type="molecule type" value="Genomic_DNA"/>
</dbReference>
<evidence type="ECO:0000256" key="2">
    <source>
        <dbReference type="ARBA" id="ARBA00022475"/>
    </source>
</evidence>
<keyword evidence="2" id="KW-1003">Cell membrane</keyword>
<reference evidence="6" key="1">
    <citation type="submission" date="2018-05" db="EMBL/GenBank/DDBJ databases">
        <authorList>
            <person name="Lanie J.A."/>
            <person name="Ng W.-L."/>
            <person name="Kazmierczak K.M."/>
            <person name="Andrzejewski T.M."/>
            <person name="Davidsen T.M."/>
            <person name="Wayne K.J."/>
            <person name="Tettelin H."/>
            <person name="Glass J.I."/>
            <person name="Rusch D."/>
            <person name="Podicherti R."/>
            <person name="Tsui H.-C.T."/>
            <person name="Winkler M.E."/>
        </authorList>
    </citation>
    <scope>NUCLEOTIDE SEQUENCE</scope>
</reference>
<dbReference type="Gene3D" id="3.30.420.270">
    <property type="match status" value="1"/>
</dbReference>
<evidence type="ECO:0000256" key="5">
    <source>
        <dbReference type="ARBA" id="ARBA00023136"/>
    </source>
</evidence>
<evidence type="ECO:0000256" key="3">
    <source>
        <dbReference type="ARBA" id="ARBA00022692"/>
    </source>
</evidence>
<keyword evidence="5" id="KW-0472">Membrane</keyword>
<keyword evidence="3" id="KW-0812">Transmembrane</keyword>
<name>A0A381V6V2_9ZZZZ</name>
<evidence type="ECO:0000256" key="1">
    <source>
        <dbReference type="ARBA" id="ARBA00004162"/>
    </source>
</evidence>
<accession>A0A381V6V2</accession>
<keyword evidence="4" id="KW-1133">Transmembrane helix</keyword>
<evidence type="ECO:0000256" key="4">
    <source>
        <dbReference type="ARBA" id="ARBA00022989"/>
    </source>
</evidence>
<dbReference type="PANTHER" id="PTHR30558:SF7">
    <property type="entry name" value="TOL-PAL SYSTEM PROTEIN TOLR"/>
    <property type="match status" value="1"/>
</dbReference>
<gene>
    <name evidence="6" type="ORF">METZ01_LOCUS88585</name>
</gene>
<comment type="subcellular location">
    <subcellularLocation>
        <location evidence="1">Cell membrane</location>
        <topology evidence="1">Single-pass membrane protein</topology>
    </subcellularLocation>
</comment>
<dbReference type="InterPro" id="IPR003400">
    <property type="entry name" value="ExbD"/>
</dbReference>
<dbReference type="PANTHER" id="PTHR30558">
    <property type="entry name" value="EXBD MEMBRANE COMPONENT OF PMF-DRIVEN MACROMOLECULE IMPORT SYSTEM"/>
    <property type="match status" value="1"/>
</dbReference>
<evidence type="ECO:0008006" key="7">
    <source>
        <dbReference type="Google" id="ProtNLM"/>
    </source>
</evidence>
<sequence length="140" mass="15973">MKSIGGKKKIVSEINITPLVDTLLVLLIIFMVTAPAMTRSVGIDLPTPNQSSKPKAEKAPQEKPNFVVVGLNKEQKYVFEEIEYTQEDFFEKFPGLIEGIEPEKVFLHIDKKVFYEQIMELMTFLQSQGHNKIGLVFQEK</sequence>
<organism evidence="6">
    <name type="scientific">marine metagenome</name>
    <dbReference type="NCBI Taxonomy" id="408172"/>
    <lineage>
        <taxon>unclassified sequences</taxon>
        <taxon>metagenomes</taxon>
        <taxon>ecological metagenomes</taxon>
    </lineage>
</organism>
<dbReference type="Pfam" id="PF02472">
    <property type="entry name" value="ExbD"/>
    <property type="match status" value="1"/>
</dbReference>